<feature type="compositionally biased region" description="Basic and acidic residues" evidence="1">
    <location>
        <begin position="113"/>
        <end position="131"/>
    </location>
</feature>
<sequence>MNPSSSSKFPDEQDVVEFNVGFYYTPNNNHIHLAISVILNNGDHIFMLPDGTLIDHSEFNFAPKTEINEVAFGKLFHELTYFPLHLREMPDALAHQIEKIIFEKYFKKSPQKVKDEKSSSSDGETIKSPDKKRMKKEYTPSPKSSPEPCVFSPCKKKSKVYKVAPKVIVTKKKSIKIAPQIGNIRFRDLSHVAEGFFGNRNPQDNIDSSDEDEMLFPIDMYRRLGQEVGESSRAMDRTIVDNDNSSFQVRDDEKKQTNRWHRIIQPETSSDEEESTGTHEINGASTAKNEQHRCKEKNANSNLEIRADR</sequence>
<evidence type="ECO:0000313" key="3">
    <source>
        <dbReference type="Proteomes" id="UP001107558"/>
    </source>
</evidence>
<reference evidence="2" key="1">
    <citation type="submission" date="2021-03" db="EMBL/GenBank/DDBJ databases">
        <title>Chromosome level genome of the anhydrobiotic midge Polypedilum vanderplanki.</title>
        <authorList>
            <person name="Yoshida Y."/>
            <person name="Kikawada T."/>
            <person name="Gusev O."/>
        </authorList>
    </citation>
    <scope>NUCLEOTIDE SEQUENCE</scope>
    <source>
        <strain evidence="2">NIAS01</strain>
        <tissue evidence="2">Whole body or cell culture</tissue>
    </source>
</reference>
<feature type="compositionally biased region" description="Basic and acidic residues" evidence="1">
    <location>
        <begin position="289"/>
        <end position="298"/>
    </location>
</feature>
<comment type="caution">
    <text evidence="2">The sequence shown here is derived from an EMBL/GenBank/DDBJ whole genome shotgun (WGS) entry which is preliminary data.</text>
</comment>
<dbReference type="EMBL" id="JADBJN010000001">
    <property type="protein sequence ID" value="KAG5685142.1"/>
    <property type="molecule type" value="Genomic_DNA"/>
</dbReference>
<name>A0A9J6CTJ5_POLVA</name>
<feature type="region of interest" description="Disordered" evidence="1">
    <location>
        <begin position="113"/>
        <end position="150"/>
    </location>
</feature>
<protein>
    <submittedName>
        <fullName evidence="2">Uncharacterized protein</fullName>
    </submittedName>
</protein>
<evidence type="ECO:0000256" key="1">
    <source>
        <dbReference type="SAM" id="MobiDB-lite"/>
    </source>
</evidence>
<feature type="region of interest" description="Disordered" evidence="1">
    <location>
        <begin position="236"/>
        <end position="309"/>
    </location>
</feature>
<proteinExistence type="predicted"/>
<keyword evidence="3" id="KW-1185">Reference proteome</keyword>
<organism evidence="2 3">
    <name type="scientific">Polypedilum vanderplanki</name>
    <name type="common">Sleeping chironomid midge</name>
    <dbReference type="NCBI Taxonomy" id="319348"/>
    <lineage>
        <taxon>Eukaryota</taxon>
        <taxon>Metazoa</taxon>
        <taxon>Ecdysozoa</taxon>
        <taxon>Arthropoda</taxon>
        <taxon>Hexapoda</taxon>
        <taxon>Insecta</taxon>
        <taxon>Pterygota</taxon>
        <taxon>Neoptera</taxon>
        <taxon>Endopterygota</taxon>
        <taxon>Diptera</taxon>
        <taxon>Nematocera</taxon>
        <taxon>Chironomoidea</taxon>
        <taxon>Chironomidae</taxon>
        <taxon>Chironominae</taxon>
        <taxon>Polypedilum</taxon>
        <taxon>Polypedilum</taxon>
    </lineage>
</organism>
<accession>A0A9J6CTJ5</accession>
<evidence type="ECO:0000313" key="2">
    <source>
        <dbReference type="EMBL" id="KAG5685142.1"/>
    </source>
</evidence>
<gene>
    <name evidence="2" type="ORF">PVAND_014335</name>
</gene>
<dbReference type="Proteomes" id="UP001107558">
    <property type="component" value="Chromosome 1"/>
</dbReference>
<dbReference type="AlphaFoldDB" id="A0A9J6CTJ5"/>